<dbReference type="InterPro" id="IPR029063">
    <property type="entry name" value="SAM-dependent_MTases_sf"/>
</dbReference>
<dbReference type="HAMAP" id="MF_02125">
    <property type="entry name" value="L3_methyltr_PrmB"/>
    <property type="match status" value="1"/>
</dbReference>
<accession>A0A1L4BUD5</accession>
<keyword evidence="1 4" id="KW-0489">Methyltransferase</keyword>
<evidence type="ECO:0000256" key="1">
    <source>
        <dbReference type="ARBA" id="ARBA00022603"/>
    </source>
</evidence>
<feature type="domain" description="Methyltransferase small" evidence="5">
    <location>
        <begin position="137"/>
        <end position="218"/>
    </location>
</feature>
<dbReference type="EC" id="2.1.1.298" evidence="4"/>
<keyword evidence="7" id="KW-1185">Reference proteome</keyword>
<keyword evidence="2 4" id="KW-0808">Transferase</keyword>
<dbReference type="FunFam" id="3.40.50.150:FF:000042">
    <property type="entry name" value="50S ribosomal protein L3 glutamine methyltransferase"/>
    <property type="match status" value="1"/>
</dbReference>
<evidence type="ECO:0000259" key="5">
    <source>
        <dbReference type="Pfam" id="PF05175"/>
    </source>
</evidence>
<dbReference type="NCBIfam" id="TIGR03533">
    <property type="entry name" value="L3_gln_methyl"/>
    <property type="match status" value="1"/>
</dbReference>
<organism evidence="6 7">
    <name type="scientific">Francisella uliginis</name>
    <dbReference type="NCBI Taxonomy" id="573570"/>
    <lineage>
        <taxon>Bacteria</taxon>
        <taxon>Pseudomonadati</taxon>
        <taxon>Pseudomonadota</taxon>
        <taxon>Gammaproteobacteria</taxon>
        <taxon>Thiotrichales</taxon>
        <taxon>Francisellaceae</taxon>
        <taxon>Francisella</taxon>
    </lineage>
</organism>
<evidence type="ECO:0000313" key="7">
    <source>
        <dbReference type="Proteomes" id="UP000184222"/>
    </source>
</evidence>
<dbReference type="PANTHER" id="PTHR47806:SF1">
    <property type="entry name" value="RIBOSOMAL PROTEIN UL3 GLUTAMINE METHYLTRANSFERASE"/>
    <property type="match status" value="1"/>
</dbReference>
<dbReference type="SUPFAM" id="SSF53335">
    <property type="entry name" value="S-adenosyl-L-methionine-dependent methyltransferases"/>
    <property type="match status" value="1"/>
</dbReference>
<comment type="similarity">
    <text evidence="4">Belongs to the protein N5-glutamine methyltransferase family. PrmB subfamily.</text>
</comment>
<evidence type="ECO:0000313" key="6">
    <source>
        <dbReference type="EMBL" id="API87454.1"/>
    </source>
</evidence>
<dbReference type="AlphaFoldDB" id="A0A1L4BUD5"/>
<gene>
    <name evidence="4" type="primary">prmB</name>
    <name evidence="6" type="ORF">F7310_08825</name>
</gene>
<sequence>MYSQEKQQDIIDNLHTIRDYIRWTISEMTVNNAYFGHGSESIWDESVHLVLSAINVSHDIDSNMVSSRLLTQEKQQIIEYVYQRACQRKPLPYILKKAWFAGMEFDIDERVIIPRSPIAELIRNDFAPWVSDIDGVKNVLDLCTGSGCIGIASATVFEEADITLVDISDDALAIANHNIRKHQLTDRVKAVKSDLFSNLKGQKFDVIVSNPPYVDKEDLDSMPKEYHYEPKLALEAGDDGLDLAKKIILEADQYMTENGVLIVEVGNSQYALMEMCPDIPFTWLSFSDGGDGVFLLNYDELVKYKNLFKQYFNNHNQLGNKSFVI</sequence>
<proteinExistence type="inferred from homology"/>
<dbReference type="OrthoDB" id="9800643at2"/>
<dbReference type="CDD" id="cd02440">
    <property type="entry name" value="AdoMet_MTases"/>
    <property type="match status" value="1"/>
</dbReference>
<dbReference type="EMBL" id="CP016796">
    <property type="protein sequence ID" value="API87454.1"/>
    <property type="molecule type" value="Genomic_DNA"/>
</dbReference>
<dbReference type="GO" id="GO:0036009">
    <property type="term" value="F:protein-glutamine N-methyltransferase activity"/>
    <property type="evidence" value="ECO:0007669"/>
    <property type="project" value="UniProtKB-UniRule"/>
</dbReference>
<comment type="function">
    <text evidence="4">Methylates ribosomal protein uL3 on a specific glutamine residue.</text>
</comment>
<keyword evidence="6" id="KW-0687">Ribonucleoprotein</keyword>
<evidence type="ECO:0000256" key="3">
    <source>
        <dbReference type="ARBA" id="ARBA00022691"/>
    </source>
</evidence>
<dbReference type="InterPro" id="IPR002052">
    <property type="entry name" value="DNA_methylase_N6_adenine_CS"/>
</dbReference>
<keyword evidence="3 4" id="KW-0949">S-adenosyl-L-methionine</keyword>
<dbReference type="PROSITE" id="PS00092">
    <property type="entry name" value="N6_MTASE"/>
    <property type="match status" value="1"/>
</dbReference>
<dbReference type="InterPro" id="IPR017127">
    <property type="entry name" value="Ribosome_uL3_MTase"/>
</dbReference>
<dbReference type="GO" id="GO:0005840">
    <property type="term" value="C:ribosome"/>
    <property type="evidence" value="ECO:0007669"/>
    <property type="project" value="UniProtKB-KW"/>
</dbReference>
<dbReference type="PANTHER" id="PTHR47806">
    <property type="entry name" value="50S RIBOSOMAL PROTEIN L3 GLUTAMINE METHYLTRANSFERASE"/>
    <property type="match status" value="1"/>
</dbReference>
<dbReference type="GO" id="GO:0005829">
    <property type="term" value="C:cytosol"/>
    <property type="evidence" value="ECO:0007669"/>
    <property type="project" value="TreeGrafter"/>
</dbReference>
<comment type="catalytic activity">
    <reaction evidence="4">
        <text>L-glutaminyl-[ribosomal protein uL3] + S-adenosyl-L-methionine = N(5)-methyl-L-glutaminyl-[ribosomal protein uL3] + S-adenosyl-L-homocysteine + H(+)</text>
        <dbReference type="Rhea" id="RHEA:45020"/>
        <dbReference type="Rhea" id="RHEA-COMP:11063"/>
        <dbReference type="Rhea" id="RHEA-COMP:11064"/>
        <dbReference type="ChEBI" id="CHEBI:15378"/>
        <dbReference type="ChEBI" id="CHEBI:30011"/>
        <dbReference type="ChEBI" id="CHEBI:57856"/>
        <dbReference type="ChEBI" id="CHEBI:59789"/>
        <dbReference type="ChEBI" id="CHEBI:61891"/>
        <dbReference type="EC" id="2.1.1.298"/>
    </reaction>
</comment>
<dbReference type="GO" id="GO:0003676">
    <property type="term" value="F:nucleic acid binding"/>
    <property type="evidence" value="ECO:0007669"/>
    <property type="project" value="InterPro"/>
</dbReference>
<dbReference type="Gene3D" id="3.40.50.150">
    <property type="entry name" value="Vaccinia Virus protein VP39"/>
    <property type="match status" value="1"/>
</dbReference>
<dbReference type="STRING" id="573570.F7310_08825"/>
<keyword evidence="6" id="KW-0689">Ribosomal protein</keyword>
<dbReference type="PIRSF" id="PIRSF037167">
    <property type="entry name" value="Mtase_YfcB_prd"/>
    <property type="match status" value="1"/>
</dbReference>
<reference evidence="6 7" key="1">
    <citation type="journal article" date="2016" name="Appl. Environ. Microbiol.">
        <title>Whole genome relationships among Francisella bacteria of diverse origin define new species and provide specific regions for detection.</title>
        <authorList>
            <person name="Challacombe J.F."/>
            <person name="Petersen J.M."/>
            <person name="Gallegos-Graves V."/>
            <person name="Hodge D."/>
            <person name="Pillai S."/>
            <person name="Kuske C.R."/>
        </authorList>
    </citation>
    <scope>NUCLEOTIDE SEQUENCE [LARGE SCALE GENOMIC DNA]</scope>
    <source>
        <strain evidence="7">TX07-7310</strain>
    </source>
</reference>
<dbReference type="Proteomes" id="UP000184222">
    <property type="component" value="Chromosome"/>
</dbReference>
<dbReference type="InterPro" id="IPR004556">
    <property type="entry name" value="HemK-like"/>
</dbReference>
<dbReference type="InterPro" id="IPR007848">
    <property type="entry name" value="Small_mtfrase_dom"/>
</dbReference>
<evidence type="ECO:0000256" key="4">
    <source>
        <dbReference type="HAMAP-Rule" id="MF_02125"/>
    </source>
</evidence>
<dbReference type="NCBIfam" id="TIGR00536">
    <property type="entry name" value="hemK_fam"/>
    <property type="match status" value="1"/>
</dbReference>
<dbReference type="Gene3D" id="1.10.8.10">
    <property type="entry name" value="DNA helicase RuvA subunit, C-terminal domain"/>
    <property type="match status" value="1"/>
</dbReference>
<name>A0A1L4BUD5_9GAMM</name>
<dbReference type="RefSeq" id="WP_072713235.1">
    <property type="nucleotide sequence ID" value="NZ_CP016796.1"/>
</dbReference>
<protein>
    <recommendedName>
        <fullName evidence="4">Ribosomal protein uL3 glutamine methyltransferase</fullName>
        <shortName evidence="4">uL3 MTase</shortName>
        <ecNumber evidence="4">2.1.1.298</ecNumber>
    </recommendedName>
    <alternativeName>
        <fullName evidence="4">N5-glutamine methyltransferase PrmB</fullName>
    </alternativeName>
</protein>
<dbReference type="Pfam" id="PF05175">
    <property type="entry name" value="MTS"/>
    <property type="match status" value="1"/>
</dbReference>
<evidence type="ECO:0000256" key="2">
    <source>
        <dbReference type="ARBA" id="ARBA00022679"/>
    </source>
</evidence>
<dbReference type="GO" id="GO:0032259">
    <property type="term" value="P:methylation"/>
    <property type="evidence" value="ECO:0007669"/>
    <property type="project" value="UniProtKB-KW"/>
</dbReference>
<dbReference type="KEGG" id="frx:F7310_08825"/>